<dbReference type="CDD" id="cd07505">
    <property type="entry name" value="HAD_BPGM-like"/>
    <property type="match status" value="1"/>
</dbReference>
<dbReference type="Proteomes" id="UP000093985">
    <property type="component" value="Unassembled WGS sequence"/>
</dbReference>
<dbReference type="GO" id="GO:0016787">
    <property type="term" value="F:hydrolase activity"/>
    <property type="evidence" value="ECO:0007669"/>
    <property type="project" value="UniProtKB-KW"/>
</dbReference>
<sequence length="233" mass="24621">MRAVLWDMDGTLVDSEKLWDVAMDALYDRLGGVLTPEVRASTVGGCAENTMRIVYDDLGLPLDLAAMAGSARWLHDYTAGLFDAGLPWCEGARELLDGLTAAAVPMALVTNTPRVLAERAVNTIGRHYFAAVVCGDEVPHGKPAPDPYLRAAGLLELDPRWCLAVEDSPTGAAAAEAAGCAVLVAPNAIPVPPGPRRRQVTTLAGLEPAHLAEIHADLAGPQRAVAGNRRDCR</sequence>
<evidence type="ECO:0000313" key="2">
    <source>
        <dbReference type="Proteomes" id="UP000093985"/>
    </source>
</evidence>
<dbReference type="SFLD" id="SFLDS00003">
    <property type="entry name" value="Haloacid_Dehalogenase"/>
    <property type="match status" value="1"/>
</dbReference>
<dbReference type="SFLD" id="SFLDG01129">
    <property type="entry name" value="C1.5:_HAD__Beta-PGM__Phosphata"/>
    <property type="match status" value="1"/>
</dbReference>
<dbReference type="Pfam" id="PF00702">
    <property type="entry name" value="Hydrolase"/>
    <property type="match status" value="1"/>
</dbReference>
<dbReference type="PANTHER" id="PTHR18901">
    <property type="entry name" value="2-DEOXYGLUCOSE-6-PHOSPHATE PHOSPHATASE 2"/>
    <property type="match status" value="1"/>
</dbReference>
<accession>A0A1A2EFY5</accession>
<proteinExistence type="predicted"/>
<dbReference type="OrthoDB" id="9797743at2"/>
<dbReference type="PANTHER" id="PTHR18901:SF38">
    <property type="entry name" value="PSEUDOURIDINE-5'-PHOSPHATASE"/>
    <property type="match status" value="1"/>
</dbReference>
<dbReference type="EMBL" id="LZIN01000073">
    <property type="protein sequence ID" value="OBG03711.1"/>
    <property type="molecule type" value="Genomic_DNA"/>
</dbReference>
<dbReference type="InterPro" id="IPR023198">
    <property type="entry name" value="PGP-like_dom2"/>
</dbReference>
<dbReference type="AlphaFoldDB" id="A0A1A2EFY5"/>
<dbReference type="Gene3D" id="3.40.50.1000">
    <property type="entry name" value="HAD superfamily/HAD-like"/>
    <property type="match status" value="1"/>
</dbReference>
<dbReference type="SUPFAM" id="SSF56784">
    <property type="entry name" value="HAD-like"/>
    <property type="match status" value="1"/>
</dbReference>
<dbReference type="InterPro" id="IPR023214">
    <property type="entry name" value="HAD_sf"/>
</dbReference>
<protein>
    <submittedName>
        <fullName evidence="1">HAD family hydrolase</fullName>
    </submittedName>
</protein>
<comment type="caution">
    <text evidence="1">The sequence shown here is derived from an EMBL/GenBank/DDBJ whole genome shotgun (WGS) entry which is preliminary data.</text>
</comment>
<reference evidence="2" key="1">
    <citation type="submission" date="2016-06" db="EMBL/GenBank/DDBJ databases">
        <authorList>
            <person name="Sutton G."/>
            <person name="Brinkac L."/>
            <person name="Sanka R."/>
            <person name="Adams M."/>
            <person name="Lau E."/>
            <person name="Mehaffy C."/>
            <person name="Tameris M."/>
            <person name="Hatherill M."/>
            <person name="Hanekom W."/>
            <person name="Mahomed H."/>
            <person name="Mcshane H."/>
        </authorList>
    </citation>
    <scope>NUCLEOTIDE SEQUENCE [LARGE SCALE GENOMIC DNA]</scope>
    <source>
        <strain evidence="2">852014-51077_SCH5608930-a</strain>
    </source>
</reference>
<dbReference type="InterPro" id="IPR006439">
    <property type="entry name" value="HAD-SF_hydro_IA"/>
</dbReference>
<dbReference type="NCBIfam" id="TIGR01509">
    <property type="entry name" value="HAD-SF-IA-v3"/>
    <property type="match status" value="1"/>
</dbReference>
<dbReference type="RefSeq" id="WP_064855932.1">
    <property type="nucleotide sequence ID" value="NZ_LZIM01000070.1"/>
</dbReference>
<dbReference type="Gene3D" id="1.10.150.240">
    <property type="entry name" value="Putative phosphatase, domain 2"/>
    <property type="match status" value="1"/>
</dbReference>
<gene>
    <name evidence="1" type="ORF">A5771_13020</name>
</gene>
<evidence type="ECO:0000313" key="1">
    <source>
        <dbReference type="EMBL" id="OBG03711.1"/>
    </source>
</evidence>
<name>A0A1A2EFY5_MYCSD</name>
<dbReference type="InterPro" id="IPR036412">
    <property type="entry name" value="HAD-like_sf"/>
</dbReference>
<keyword evidence="1" id="KW-0378">Hydrolase</keyword>
<organism evidence="1 2">
    <name type="scientific">Mycolicibacter sinensis (strain JDM601)</name>
    <name type="common">Mycobacterium sinense</name>
    <dbReference type="NCBI Taxonomy" id="875328"/>
    <lineage>
        <taxon>Bacteria</taxon>
        <taxon>Bacillati</taxon>
        <taxon>Actinomycetota</taxon>
        <taxon>Actinomycetes</taxon>
        <taxon>Mycobacteriales</taxon>
        <taxon>Mycobacteriaceae</taxon>
        <taxon>Mycolicibacter</taxon>
    </lineage>
</organism>